<organism evidence="1 2">
    <name type="scientific">Chamaesiphon polymorphus CCALA 037</name>
    <dbReference type="NCBI Taxonomy" id="2107692"/>
    <lineage>
        <taxon>Bacteria</taxon>
        <taxon>Bacillati</taxon>
        <taxon>Cyanobacteriota</taxon>
        <taxon>Cyanophyceae</taxon>
        <taxon>Gomontiellales</taxon>
        <taxon>Chamaesiphonaceae</taxon>
        <taxon>Chamaesiphon</taxon>
    </lineage>
</organism>
<evidence type="ECO:0008006" key="3">
    <source>
        <dbReference type="Google" id="ProtNLM"/>
    </source>
</evidence>
<dbReference type="AlphaFoldDB" id="A0A2T1GE77"/>
<evidence type="ECO:0000313" key="2">
    <source>
        <dbReference type="Proteomes" id="UP000238937"/>
    </source>
</evidence>
<dbReference type="RefSeq" id="WP_106305779.1">
    <property type="nucleotide sequence ID" value="NZ_PVWO01000168.1"/>
</dbReference>
<sequence length="382" mass="42367">MNQLIPITQLALPIPAPMSDAAWQQAQAGGSIEAMWNVYLNQIATELLCEDLAVDFPQIRVWPDADIWQFVNGSVLELNNKRLVLLPSRAIDNSELVIPQEWVDIPAWAGDYFLAVQIDPDAELLHCWGYTTHQMLKSKARYDAVDRTYHLDAYQLIADVSGLWAIQELNPTEVTQAAIAPLASVATTQAENLLQRLATVPDPRLEIPFGLWGALASDRTWRSRLVELRQGATSSPRTAANRLGDWLQNAFATGWQAVEDFLGEDAELAFALRQTATATPIVRRVKALQLPDCLLLLLVSVEVETADRLSIQVQLRADDRTATLPAGICLELLSSDDEVVRSVVARDRDNAIQLPRFRSESGTGFKIQVRSGETTVCESFLV</sequence>
<proteinExistence type="predicted"/>
<gene>
    <name evidence="1" type="ORF">C7B77_14105</name>
</gene>
<dbReference type="Proteomes" id="UP000238937">
    <property type="component" value="Unassembled WGS sequence"/>
</dbReference>
<dbReference type="EMBL" id="PVWO01000168">
    <property type="protein sequence ID" value="PSB55722.1"/>
    <property type="molecule type" value="Genomic_DNA"/>
</dbReference>
<accession>A0A2T1GE77</accession>
<protein>
    <recommendedName>
        <fullName evidence="3">DUF1822 domain-containing protein</fullName>
    </recommendedName>
</protein>
<dbReference type="InterPro" id="IPR014951">
    <property type="entry name" value="DUF1822"/>
</dbReference>
<evidence type="ECO:0000313" key="1">
    <source>
        <dbReference type="EMBL" id="PSB55722.1"/>
    </source>
</evidence>
<keyword evidence="2" id="KW-1185">Reference proteome</keyword>
<reference evidence="1 2" key="1">
    <citation type="submission" date="2018-03" db="EMBL/GenBank/DDBJ databases">
        <title>The ancient ancestry and fast evolution of plastids.</title>
        <authorList>
            <person name="Moore K.R."/>
            <person name="Magnabosco C."/>
            <person name="Momper L."/>
            <person name="Gold D.A."/>
            <person name="Bosak T."/>
            <person name="Fournier G.P."/>
        </authorList>
    </citation>
    <scope>NUCLEOTIDE SEQUENCE [LARGE SCALE GENOMIC DNA]</scope>
    <source>
        <strain evidence="1 2">CCALA 037</strain>
    </source>
</reference>
<dbReference type="OrthoDB" id="526290at2"/>
<dbReference type="Pfam" id="PF08852">
    <property type="entry name" value="DUF1822"/>
    <property type="match status" value="1"/>
</dbReference>
<name>A0A2T1GE77_9CYAN</name>
<comment type="caution">
    <text evidence="1">The sequence shown here is derived from an EMBL/GenBank/DDBJ whole genome shotgun (WGS) entry which is preliminary data.</text>
</comment>